<evidence type="ECO:0000256" key="11">
    <source>
        <dbReference type="RuleBase" id="RU003826"/>
    </source>
</evidence>
<dbReference type="GO" id="GO:0004789">
    <property type="term" value="F:thiamine-phosphate diphosphorylase activity"/>
    <property type="evidence" value="ECO:0007669"/>
    <property type="project" value="UniProtKB-UniRule"/>
</dbReference>
<feature type="binding site" evidence="10">
    <location>
        <position position="118"/>
    </location>
    <ligand>
        <name>4-amino-2-methyl-5-(diphosphooxymethyl)pyrimidine</name>
        <dbReference type="ChEBI" id="CHEBI:57841"/>
    </ligand>
</feature>
<sequence>MHTYLNLYFIAGTQDCRHLDGDPSDNLLHILEQALQGGITCYQFREKGEGSLQDSGQIRRLAQQCRDLCQRYHVPFFVNNDVALALELGADGVHVGQDDMPIEQVIQHCQGKLKIGLTINNLWQGKKAAEISGIDYFGVGPIFSTQSKVDAKNVVGIELIKAIRMADITQPIVAIGGINTTNCIGIRRAGADGLAVISAITRSTQRQQDIAYLLDTQ</sequence>
<keyword evidence="6 10" id="KW-0784">Thiamine biosynthesis</keyword>
<dbReference type="InterPro" id="IPR034291">
    <property type="entry name" value="TMP_synthase"/>
</dbReference>
<dbReference type="InterPro" id="IPR022998">
    <property type="entry name" value="ThiamineP_synth_TenI"/>
</dbReference>
<comment type="similarity">
    <text evidence="10 11">Belongs to the thiamine-phosphate synthase family.</text>
</comment>
<comment type="cofactor">
    <cofactor evidence="10">
        <name>Mg(2+)</name>
        <dbReference type="ChEBI" id="CHEBI:18420"/>
    </cofactor>
    <text evidence="10">Binds 1 Mg(2+) ion per subunit.</text>
</comment>
<evidence type="ECO:0000256" key="9">
    <source>
        <dbReference type="ARBA" id="ARBA00047883"/>
    </source>
</evidence>
<evidence type="ECO:0000256" key="8">
    <source>
        <dbReference type="ARBA" id="ARBA00047851"/>
    </source>
</evidence>
<gene>
    <name evidence="10" type="primary">thiE</name>
    <name evidence="14" type="ORF">CVP05_02365</name>
</gene>
<dbReference type="EMBL" id="PHHA01000003">
    <property type="protein sequence ID" value="PJG86032.1"/>
    <property type="molecule type" value="Genomic_DNA"/>
</dbReference>
<dbReference type="GO" id="GO:0005737">
    <property type="term" value="C:cytoplasm"/>
    <property type="evidence" value="ECO:0007669"/>
    <property type="project" value="TreeGrafter"/>
</dbReference>
<dbReference type="Proteomes" id="UP000229329">
    <property type="component" value="Unassembled WGS sequence"/>
</dbReference>
<dbReference type="PANTHER" id="PTHR20857">
    <property type="entry name" value="THIAMINE-PHOSPHATE PYROPHOSPHORYLASE"/>
    <property type="match status" value="1"/>
</dbReference>
<dbReference type="GO" id="GO:0009229">
    <property type="term" value="P:thiamine diphosphate biosynthetic process"/>
    <property type="evidence" value="ECO:0007669"/>
    <property type="project" value="UniProtKB-UniRule"/>
</dbReference>
<comment type="pathway">
    <text evidence="2 10 12">Cofactor biosynthesis; thiamine diphosphate biosynthesis; thiamine phosphate from 4-amino-2-methyl-5-diphosphomethylpyrimidine and 4-methyl-5-(2-phosphoethyl)-thiazole: step 1/1.</text>
</comment>
<dbReference type="AlphaFoldDB" id="A0A2M8S4H1"/>
<dbReference type="UniPathway" id="UPA00060">
    <property type="reaction ID" value="UER00141"/>
</dbReference>
<comment type="catalytic activity">
    <reaction evidence="8 10 11">
        <text>2-(2-carboxy-4-methylthiazol-5-yl)ethyl phosphate + 4-amino-2-methyl-5-(diphosphooxymethyl)pyrimidine + 2 H(+) = thiamine phosphate + CO2 + diphosphate</text>
        <dbReference type="Rhea" id="RHEA:47848"/>
        <dbReference type="ChEBI" id="CHEBI:15378"/>
        <dbReference type="ChEBI" id="CHEBI:16526"/>
        <dbReference type="ChEBI" id="CHEBI:33019"/>
        <dbReference type="ChEBI" id="CHEBI:37575"/>
        <dbReference type="ChEBI" id="CHEBI:57841"/>
        <dbReference type="ChEBI" id="CHEBI:62890"/>
        <dbReference type="EC" id="2.5.1.3"/>
    </reaction>
</comment>
<dbReference type="EC" id="2.5.1.3" evidence="10"/>
<dbReference type="GO" id="GO:0000287">
    <property type="term" value="F:magnesium ion binding"/>
    <property type="evidence" value="ECO:0007669"/>
    <property type="project" value="UniProtKB-UniRule"/>
</dbReference>
<comment type="function">
    <text evidence="1 10">Condenses 4-methyl-5-(beta-hydroxyethyl)thiazole monophosphate (THZ-P) and 2-methyl-4-amino-5-hydroxymethyl pyrimidine pyrophosphate (HMP-PP) to form thiamine monophosphate (TMP).</text>
</comment>
<comment type="caution">
    <text evidence="10">Lacks conserved residue(s) required for the propagation of feature annotation.</text>
</comment>
<protein>
    <recommendedName>
        <fullName evidence="10">Thiamine-phosphate synthase</fullName>
        <shortName evidence="10">TP synthase</shortName>
        <shortName evidence="10">TPS</shortName>
        <ecNumber evidence="10">2.5.1.3</ecNumber>
    </recommendedName>
    <alternativeName>
        <fullName evidence="10">Thiamine-phosphate pyrophosphorylase</fullName>
        <shortName evidence="10">TMP pyrophosphorylase</shortName>
        <shortName evidence="10">TMP-PPase</shortName>
    </alternativeName>
</protein>
<accession>A0A2M8S4H1</accession>
<evidence type="ECO:0000256" key="3">
    <source>
        <dbReference type="ARBA" id="ARBA00022679"/>
    </source>
</evidence>
<evidence type="ECO:0000256" key="2">
    <source>
        <dbReference type="ARBA" id="ARBA00005165"/>
    </source>
</evidence>
<feature type="binding site" evidence="10">
    <location>
        <position position="148"/>
    </location>
    <ligand>
        <name>4-amino-2-methyl-5-(diphosphooxymethyl)pyrimidine</name>
        <dbReference type="ChEBI" id="CHEBI:57841"/>
    </ligand>
</feature>
<reference evidence="14 15" key="1">
    <citation type="submission" date="2017-11" db="EMBL/GenBank/DDBJ databases">
        <title>Reclassification of Bisgaard taxon 7 as Conservatibacter flavescens gen. nov., sp. nov.</title>
        <authorList>
            <person name="Christensen H."/>
        </authorList>
    </citation>
    <scope>NUCLEOTIDE SEQUENCE [LARGE SCALE GENOMIC DNA]</scope>
    <source>
        <strain evidence="14 15">7_4</strain>
    </source>
</reference>
<evidence type="ECO:0000256" key="7">
    <source>
        <dbReference type="ARBA" id="ARBA00047334"/>
    </source>
</evidence>
<evidence type="ECO:0000256" key="4">
    <source>
        <dbReference type="ARBA" id="ARBA00022723"/>
    </source>
</evidence>
<keyword evidence="5 10" id="KW-0460">Magnesium</keyword>
<dbReference type="InterPro" id="IPR036206">
    <property type="entry name" value="ThiamineP_synth_sf"/>
</dbReference>
<organism evidence="14 15">
    <name type="scientific">Conservatibacter flavescens</name>
    <dbReference type="NCBI Taxonomy" id="28161"/>
    <lineage>
        <taxon>Bacteria</taxon>
        <taxon>Pseudomonadati</taxon>
        <taxon>Pseudomonadota</taxon>
        <taxon>Gammaproteobacteria</taxon>
        <taxon>Pasteurellales</taxon>
        <taxon>Pasteurellaceae</taxon>
        <taxon>Conservatibacter</taxon>
    </lineage>
</organism>
<evidence type="ECO:0000256" key="6">
    <source>
        <dbReference type="ARBA" id="ARBA00022977"/>
    </source>
</evidence>
<feature type="domain" description="Thiamine phosphate synthase/TenI" evidence="13">
    <location>
        <begin position="7"/>
        <end position="200"/>
    </location>
</feature>
<evidence type="ECO:0000256" key="1">
    <source>
        <dbReference type="ARBA" id="ARBA00003814"/>
    </source>
</evidence>
<feature type="binding site" evidence="10">
    <location>
        <position position="177"/>
    </location>
    <ligand>
        <name>2-[(2R,5Z)-2-carboxy-4-methylthiazol-5(2H)-ylidene]ethyl phosphate</name>
        <dbReference type="ChEBI" id="CHEBI:62899"/>
    </ligand>
</feature>
<keyword evidence="4 10" id="KW-0479">Metal-binding</keyword>
<dbReference type="Gene3D" id="3.20.20.70">
    <property type="entry name" value="Aldolase class I"/>
    <property type="match status" value="1"/>
</dbReference>
<dbReference type="PANTHER" id="PTHR20857:SF15">
    <property type="entry name" value="THIAMINE-PHOSPHATE SYNTHASE"/>
    <property type="match status" value="1"/>
</dbReference>
<keyword evidence="15" id="KW-1185">Reference proteome</keyword>
<dbReference type="NCBIfam" id="TIGR00693">
    <property type="entry name" value="thiE"/>
    <property type="match status" value="1"/>
</dbReference>
<evidence type="ECO:0000256" key="10">
    <source>
        <dbReference type="HAMAP-Rule" id="MF_00097"/>
    </source>
</evidence>
<feature type="binding site" evidence="10">
    <location>
        <begin position="43"/>
        <end position="47"/>
    </location>
    <ligand>
        <name>4-amino-2-methyl-5-(diphosphooxymethyl)pyrimidine</name>
        <dbReference type="ChEBI" id="CHEBI:57841"/>
    </ligand>
</feature>
<dbReference type="HAMAP" id="MF_00097">
    <property type="entry name" value="TMP_synthase"/>
    <property type="match status" value="1"/>
</dbReference>
<dbReference type="FunFam" id="3.20.20.70:FF:000096">
    <property type="entry name" value="Thiamine-phosphate synthase"/>
    <property type="match status" value="1"/>
</dbReference>
<feature type="binding site" evidence="10">
    <location>
        <begin position="197"/>
        <end position="198"/>
    </location>
    <ligand>
        <name>2-[(2R,5Z)-2-carboxy-4-methylthiazol-5(2H)-ylidene]ethyl phosphate</name>
        <dbReference type="ChEBI" id="CHEBI:62899"/>
    </ligand>
</feature>
<dbReference type="OrthoDB" id="9810880at2"/>
<evidence type="ECO:0000313" key="15">
    <source>
        <dbReference type="Proteomes" id="UP000229329"/>
    </source>
</evidence>
<dbReference type="CDD" id="cd00564">
    <property type="entry name" value="TMP_TenI"/>
    <property type="match status" value="1"/>
</dbReference>
<feature type="binding site" evidence="10">
    <location>
        <position position="99"/>
    </location>
    <ligand>
        <name>Mg(2+)</name>
        <dbReference type="ChEBI" id="CHEBI:18420"/>
    </ligand>
</feature>
<evidence type="ECO:0000256" key="5">
    <source>
        <dbReference type="ARBA" id="ARBA00022842"/>
    </source>
</evidence>
<keyword evidence="3 10" id="KW-0808">Transferase</keyword>
<feature type="binding site" evidence="10">
    <location>
        <position position="79"/>
    </location>
    <ligand>
        <name>4-amino-2-methyl-5-(diphosphooxymethyl)pyrimidine</name>
        <dbReference type="ChEBI" id="CHEBI:57841"/>
    </ligand>
</feature>
<dbReference type="Pfam" id="PF02581">
    <property type="entry name" value="TMP-TENI"/>
    <property type="match status" value="1"/>
</dbReference>
<comment type="caution">
    <text evidence="14">The sequence shown here is derived from an EMBL/GenBank/DDBJ whole genome shotgun (WGS) entry which is preliminary data.</text>
</comment>
<feature type="binding site" evidence="10">
    <location>
        <begin position="145"/>
        <end position="147"/>
    </location>
    <ligand>
        <name>2-[(2R,5Z)-2-carboxy-4-methylthiazol-5(2H)-ylidene]ethyl phosphate</name>
        <dbReference type="ChEBI" id="CHEBI:62899"/>
    </ligand>
</feature>
<name>A0A2M8S4H1_9PAST</name>
<dbReference type="GO" id="GO:0009228">
    <property type="term" value="P:thiamine biosynthetic process"/>
    <property type="evidence" value="ECO:0007669"/>
    <property type="project" value="UniProtKB-KW"/>
</dbReference>
<dbReference type="InterPro" id="IPR013785">
    <property type="entry name" value="Aldolase_TIM"/>
</dbReference>
<evidence type="ECO:0000259" key="13">
    <source>
        <dbReference type="Pfam" id="PF02581"/>
    </source>
</evidence>
<evidence type="ECO:0000313" key="14">
    <source>
        <dbReference type="EMBL" id="PJG86032.1"/>
    </source>
</evidence>
<evidence type="ECO:0000256" key="12">
    <source>
        <dbReference type="RuleBase" id="RU004253"/>
    </source>
</evidence>
<dbReference type="RefSeq" id="WP_100287964.1">
    <property type="nucleotide sequence ID" value="NZ_PHHA01000003.1"/>
</dbReference>
<comment type="catalytic activity">
    <reaction evidence="7 10 11">
        <text>4-methyl-5-(2-phosphooxyethyl)-thiazole + 4-amino-2-methyl-5-(diphosphooxymethyl)pyrimidine + H(+) = thiamine phosphate + diphosphate</text>
        <dbReference type="Rhea" id="RHEA:22328"/>
        <dbReference type="ChEBI" id="CHEBI:15378"/>
        <dbReference type="ChEBI" id="CHEBI:33019"/>
        <dbReference type="ChEBI" id="CHEBI:37575"/>
        <dbReference type="ChEBI" id="CHEBI:57841"/>
        <dbReference type="ChEBI" id="CHEBI:58296"/>
        <dbReference type="EC" id="2.5.1.3"/>
    </reaction>
</comment>
<proteinExistence type="inferred from homology"/>
<comment type="catalytic activity">
    <reaction evidence="9 10 11">
        <text>2-[(2R,5Z)-2-carboxy-4-methylthiazol-5(2H)-ylidene]ethyl phosphate + 4-amino-2-methyl-5-(diphosphooxymethyl)pyrimidine + 2 H(+) = thiamine phosphate + CO2 + diphosphate</text>
        <dbReference type="Rhea" id="RHEA:47844"/>
        <dbReference type="ChEBI" id="CHEBI:15378"/>
        <dbReference type="ChEBI" id="CHEBI:16526"/>
        <dbReference type="ChEBI" id="CHEBI:33019"/>
        <dbReference type="ChEBI" id="CHEBI:37575"/>
        <dbReference type="ChEBI" id="CHEBI:57841"/>
        <dbReference type="ChEBI" id="CHEBI:62899"/>
        <dbReference type="EC" id="2.5.1.3"/>
    </reaction>
</comment>
<dbReference type="SUPFAM" id="SSF51391">
    <property type="entry name" value="Thiamin phosphate synthase"/>
    <property type="match status" value="1"/>
</dbReference>